<protein>
    <submittedName>
        <fullName evidence="2">Uncharacterized protein</fullName>
    </submittedName>
</protein>
<dbReference type="Proteomes" id="UP000238191">
    <property type="component" value="Unassembled WGS sequence"/>
</dbReference>
<evidence type="ECO:0000313" key="2">
    <source>
        <dbReference type="EMBL" id="PPU67638.1"/>
    </source>
</evidence>
<feature type="region of interest" description="Disordered" evidence="1">
    <location>
        <begin position="1"/>
        <end position="50"/>
    </location>
</feature>
<dbReference type="OrthoDB" id="6007327at2"/>
<evidence type="ECO:0000256" key="1">
    <source>
        <dbReference type="SAM" id="MobiDB-lite"/>
    </source>
</evidence>
<evidence type="ECO:0000313" key="3">
    <source>
        <dbReference type="Proteomes" id="UP000238191"/>
    </source>
</evidence>
<proteinExistence type="predicted"/>
<comment type="caution">
    <text evidence="2">The sequence shown here is derived from an EMBL/GenBank/DDBJ whole genome shotgun (WGS) entry which is preliminary data.</text>
</comment>
<keyword evidence="3" id="KW-1185">Reference proteome</keyword>
<reference evidence="3" key="1">
    <citation type="submission" date="2016-08" db="EMBL/GenBank/DDBJ databases">
        <authorList>
            <person name="Merda D."/>
            <person name="Briand M."/>
            <person name="Taghouti G."/>
            <person name="Carrere S."/>
            <person name="Gouzy J."/>
            <person name="Portier P."/>
            <person name="Jacques M.-A."/>
            <person name="Fischer-Le Saux M."/>
        </authorList>
    </citation>
    <scope>NUCLEOTIDE SEQUENCE [LARGE SCALE GENOMIC DNA]</scope>
    <source>
        <strain evidence="3">CFBP4643</strain>
    </source>
</reference>
<name>A0A2S7D1D1_9XANT</name>
<organism evidence="2 3">
    <name type="scientific">Xanthomonas pisi</name>
    <dbReference type="NCBI Taxonomy" id="56457"/>
    <lineage>
        <taxon>Bacteria</taxon>
        <taxon>Pseudomonadati</taxon>
        <taxon>Pseudomonadota</taxon>
        <taxon>Gammaproteobacteria</taxon>
        <taxon>Lysobacterales</taxon>
        <taxon>Lysobacteraceae</taxon>
        <taxon>Xanthomonas</taxon>
    </lineage>
</organism>
<gene>
    <name evidence="2" type="ORF">XpiCFBP4643_13955</name>
</gene>
<sequence length="99" mass="10939">MRGALTARGTRREPVTGDSMAASMPPHGPPIGKDPAPDSWSAANPKRSQHMSCGLATTALLQENKESNRSVRLAKRFMHCFHLHTDHSDWSLRAHRRGT</sequence>
<dbReference type="AlphaFoldDB" id="A0A2S7D1D1"/>
<dbReference type="EMBL" id="MDEI01000011">
    <property type="protein sequence ID" value="PPU67638.1"/>
    <property type="molecule type" value="Genomic_DNA"/>
</dbReference>
<accession>A0A2S7D1D1</accession>